<keyword evidence="2" id="KW-1185">Reference proteome</keyword>
<evidence type="ECO:0000313" key="1">
    <source>
        <dbReference type="EMBL" id="MCP2732270.1"/>
    </source>
</evidence>
<proteinExistence type="predicted"/>
<comment type="caution">
    <text evidence="1">The sequence shown here is derived from an EMBL/GenBank/DDBJ whole genome shotgun (WGS) entry which is preliminary data.</text>
</comment>
<reference evidence="1" key="1">
    <citation type="submission" date="2022-06" db="EMBL/GenBank/DDBJ databases">
        <title>New cyanobacteria of genus Symplocastrum in benthos of Lake Baikal.</title>
        <authorList>
            <person name="Sorokovikova E."/>
            <person name="Tikhonova I."/>
            <person name="Krasnopeev A."/>
            <person name="Evseev P."/>
            <person name="Gladkikh A."/>
            <person name="Belykh O."/>
        </authorList>
    </citation>
    <scope>NUCLEOTIDE SEQUENCE</scope>
    <source>
        <strain evidence="1">BBK-W-15</strain>
    </source>
</reference>
<sequence>MPLTEFVPLLKELSHSDKLLLLHFLVVELLNESGLVPLDIHGKVASQGLHDSFEAAAVLAKALAEEKASMIEV</sequence>
<organism evidence="1 2">
    <name type="scientific">Limnofasciculus baicalensis BBK-W-15</name>
    <dbReference type="NCBI Taxonomy" id="2699891"/>
    <lineage>
        <taxon>Bacteria</taxon>
        <taxon>Bacillati</taxon>
        <taxon>Cyanobacteriota</taxon>
        <taxon>Cyanophyceae</taxon>
        <taxon>Coleofasciculales</taxon>
        <taxon>Coleofasciculaceae</taxon>
        <taxon>Limnofasciculus</taxon>
        <taxon>Limnofasciculus baicalensis</taxon>
    </lineage>
</organism>
<dbReference type="Proteomes" id="UP001204953">
    <property type="component" value="Unassembled WGS sequence"/>
</dbReference>
<dbReference type="RefSeq" id="WP_254014994.1">
    <property type="nucleotide sequence ID" value="NZ_JAMZMM010000532.1"/>
</dbReference>
<dbReference type="AlphaFoldDB" id="A0AAE3KQ86"/>
<protein>
    <submittedName>
        <fullName evidence="1">Uncharacterized protein</fullName>
    </submittedName>
</protein>
<evidence type="ECO:0000313" key="2">
    <source>
        <dbReference type="Proteomes" id="UP001204953"/>
    </source>
</evidence>
<gene>
    <name evidence="1" type="ORF">NJ959_27950</name>
</gene>
<dbReference type="EMBL" id="JAMZMM010000532">
    <property type="protein sequence ID" value="MCP2732270.1"/>
    <property type="molecule type" value="Genomic_DNA"/>
</dbReference>
<accession>A0AAE3KQ86</accession>
<name>A0AAE3KQ86_9CYAN</name>